<reference evidence="1" key="1">
    <citation type="submission" date="2013-11" db="EMBL/GenBank/DDBJ databases">
        <title>The Genome Sequence of Phytophthora parasitica CHvinca01.</title>
        <authorList>
            <consortium name="The Broad Institute Genomics Platform"/>
            <person name="Russ C."/>
            <person name="Tyler B."/>
            <person name="Panabieres F."/>
            <person name="Shan W."/>
            <person name="Tripathy S."/>
            <person name="Grunwald N."/>
            <person name="Machado M."/>
            <person name="Johnson C.S."/>
            <person name="Arredondo F."/>
            <person name="Hong C."/>
            <person name="Coffey M."/>
            <person name="Young S.K."/>
            <person name="Zeng Q."/>
            <person name="Gargeya S."/>
            <person name="Fitzgerald M."/>
            <person name="Abouelleil A."/>
            <person name="Alvarado L."/>
            <person name="Chapman S.B."/>
            <person name="Gainer-Dewar J."/>
            <person name="Goldberg J."/>
            <person name="Griggs A."/>
            <person name="Gujja S."/>
            <person name="Hansen M."/>
            <person name="Howarth C."/>
            <person name="Imamovic A."/>
            <person name="Ireland A."/>
            <person name="Larimer J."/>
            <person name="McCowan C."/>
            <person name="Murphy C."/>
            <person name="Pearson M."/>
            <person name="Poon T.W."/>
            <person name="Priest M."/>
            <person name="Roberts A."/>
            <person name="Saif S."/>
            <person name="Shea T."/>
            <person name="Sykes S."/>
            <person name="Wortman J."/>
            <person name="Nusbaum C."/>
            <person name="Birren B."/>
        </authorList>
    </citation>
    <scope>NUCLEOTIDE SEQUENCE [LARGE SCALE GENOMIC DNA]</scope>
    <source>
        <strain evidence="1">CHvinca01</strain>
    </source>
</reference>
<organism evidence="1">
    <name type="scientific">Phytophthora nicotianae</name>
    <name type="common">Potato buckeye rot agent</name>
    <name type="synonym">Phytophthora parasitica</name>
    <dbReference type="NCBI Taxonomy" id="4792"/>
    <lineage>
        <taxon>Eukaryota</taxon>
        <taxon>Sar</taxon>
        <taxon>Stramenopiles</taxon>
        <taxon>Oomycota</taxon>
        <taxon>Peronosporomycetes</taxon>
        <taxon>Peronosporales</taxon>
        <taxon>Peronosporaceae</taxon>
        <taxon>Phytophthora</taxon>
    </lineage>
</organism>
<feature type="non-terminal residue" evidence="1">
    <location>
        <position position="1"/>
    </location>
</feature>
<name>W2KAA9_PHYNI</name>
<dbReference type="Proteomes" id="UP000054423">
    <property type="component" value="Unassembled WGS sequence"/>
</dbReference>
<dbReference type="AlphaFoldDB" id="W2KAA9"/>
<feature type="non-terminal residue" evidence="1">
    <location>
        <position position="92"/>
    </location>
</feature>
<sequence>PIHHIPSSHLSKSTLPHSFPSVELQLDVRDSDSGWASFARTRTSQSILDSLGYPSASTHWGSGIFLPDPQWVCKECHSASTAFSCCRASHMR</sequence>
<protein>
    <submittedName>
        <fullName evidence="1">Uncharacterized protein</fullName>
    </submittedName>
</protein>
<accession>W2KAA9</accession>
<evidence type="ECO:0000313" key="1">
    <source>
        <dbReference type="EMBL" id="ETL82067.1"/>
    </source>
</evidence>
<proteinExistence type="predicted"/>
<gene>
    <name evidence="1" type="ORF">L917_17706</name>
</gene>
<dbReference type="EMBL" id="KI682356">
    <property type="protein sequence ID" value="ETL82067.1"/>
    <property type="molecule type" value="Genomic_DNA"/>
</dbReference>